<evidence type="ECO:0000313" key="5">
    <source>
        <dbReference type="EMBL" id="KAI3925929.1"/>
    </source>
</evidence>
<keyword evidence="6" id="KW-1185">Reference proteome</keyword>
<dbReference type="InterPro" id="IPR003653">
    <property type="entry name" value="Peptidase_C48_C"/>
</dbReference>
<dbReference type="Pfam" id="PF02902">
    <property type="entry name" value="Peptidase_C48"/>
    <property type="match status" value="1"/>
</dbReference>
<dbReference type="EMBL" id="JAJJMB010008071">
    <property type="protein sequence ID" value="KAI3925929.1"/>
    <property type="molecule type" value="Genomic_DNA"/>
</dbReference>
<keyword evidence="2" id="KW-0645">Protease</keyword>
<protein>
    <recommendedName>
        <fullName evidence="4">Ubiquitin-like protease family profile domain-containing protein</fullName>
    </recommendedName>
</protein>
<keyword evidence="3" id="KW-0378">Hydrolase</keyword>
<evidence type="ECO:0000313" key="6">
    <source>
        <dbReference type="Proteomes" id="UP001202328"/>
    </source>
</evidence>
<accession>A0AAD4XK68</accession>
<dbReference type="AlphaFoldDB" id="A0AAD4XK68"/>
<feature type="domain" description="Ubiquitin-like protease family profile" evidence="4">
    <location>
        <begin position="44"/>
        <end position="182"/>
    </location>
</feature>
<reference evidence="5" key="1">
    <citation type="submission" date="2022-04" db="EMBL/GenBank/DDBJ databases">
        <title>A functionally conserved STORR gene fusion in Papaver species that diverged 16.8 million years ago.</title>
        <authorList>
            <person name="Catania T."/>
        </authorList>
    </citation>
    <scope>NUCLEOTIDE SEQUENCE</scope>
    <source>
        <strain evidence="5">S-188037</strain>
    </source>
</reference>
<sequence>MRLCVEVHGSSDKSLPRVFLSTLAWFNVTIDDESSETRMTIDEVLKNLDVKKVDHLLIPMKYHCEIAEKPEYGEHFTLLHFDFQDPTWRQYNSLVHYTGSECLEDAKIMAIRVNNVLSELYAPMDVDVNQVNVELYPNNCPQQEAKSLDSGMYVLYFMDWVMNSGYEFQNQETVKEMVRTQRVQVVYEILQDESSCWKKED</sequence>
<dbReference type="Proteomes" id="UP001202328">
    <property type="component" value="Unassembled WGS sequence"/>
</dbReference>
<comment type="caution">
    <text evidence="5">The sequence shown here is derived from an EMBL/GenBank/DDBJ whole genome shotgun (WGS) entry which is preliminary data.</text>
</comment>
<evidence type="ECO:0000256" key="3">
    <source>
        <dbReference type="ARBA" id="ARBA00022801"/>
    </source>
</evidence>
<evidence type="ECO:0000256" key="2">
    <source>
        <dbReference type="ARBA" id="ARBA00022670"/>
    </source>
</evidence>
<proteinExistence type="inferred from homology"/>
<comment type="similarity">
    <text evidence="1">Belongs to the peptidase C48 family.</text>
</comment>
<dbReference type="GO" id="GO:0008234">
    <property type="term" value="F:cysteine-type peptidase activity"/>
    <property type="evidence" value="ECO:0007669"/>
    <property type="project" value="InterPro"/>
</dbReference>
<organism evidence="5 6">
    <name type="scientific">Papaver atlanticum</name>
    <dbReference type="NCBI Taxonomy" id="357466"/>
    <lineage>
        <taxon>Eukaryota</taxon>
        <taxon>Viridiplantae</taxon>
        <taxon>Streptophyta</taxon>
        <taxon>Embryophyta</taxon>
        <taxon>Tracheophyta</taxon>
        <taxon>Spermatophyta</taxon>
        <taxon>Magnoliopsida</taxon>
        <taxon>Ranunculales</taxon>
        <taxon>Papaveraceae</taxon>
        <taxon>Papaveroideae</taxon>
        <taxon>Papaver</taxon>
    </lineage>
</organism>
<evidence type="ECO:0000256" key="1">
    <source>
        <dbReference type="ARBA" id="ARBA00005234"/>
    </source>
</evidence>
<name>A0AAD4XK68_9MAGN</name>
<dbReference type="InterPro" id="IPR038765">
    <property type="entry name" value="Papain-like_cys_pep_sf"/>
</dbReference>
<dbReference type="Gene3D" id="3.40.395.10">
    <property type="entry name" value="Adenoviral Proteinase, Chain A"/>
    <property type="match status" value="1"/>
</dbReference>
<evidence type="ECO:0000259" key="4">
    <source>
        <dbReference type="Pfam" id="PF02902"/>
    </source>
</evidence>
<dbReference type="SUPFAM" id="SSF54001">
    <property type="entry name" value="Cysteine proteinases"/>
    <property type="match status" value="1"/>
</dbReference>
<gene>
    <name evidence="5" type="ORF">MKW98_028065</name>
</gene>
<dbReference type="GO" id="GO:0006508">
    <property type="term" value="P:proteolysis"/>
    <property type="evidence" value="ECO:0007669"/>
    <property type="project" value="UniProtKB-KW"/>
</dbReference>